<dbReference type="AlphaFoldDB" id="A0A6A6AZ62"/>
<accession>A0A6A6AZ62</accession>
<evidence type="ECO:0000313" key="1">
    <source>
        <dbReference type="EMBL" id="KAF2136245.1"/>
    </source>
</evidence>
<gene>
    <name evidence="1" type="ORF">K452DRAFT_139514</name>
</gene>
<dbReference type="Proteomes" id="UP000799438">
    <property type="component" value="Unassembled WGS sequence"/>
</dbReference>
<dbReference type="RefSeq" id="XP_033391963.1">
    <property type="nucleotide sequence ID" value="XM_033535394.1"/>
</dbReference>
<proteinExistence type="predicted"/>
<sequence>MAIVDWTTGNQTTQVMTKYDRGLHEPFGTCSTAPRHSRYGVGKWALLTYLVEPAGRALVCQGVAAAARLRRVVFMGGAGG</sequence>
<organism evidence="1 2">
    <name type="scientific">Aplosporella prunicola CBS 121167</name>
    <dbReference type="NCBI Taxonomy" id="1176127"/>
    <lineage>
        <taxon>Eukaryota</taxon>
        <taxon>Fungi</taxon>
        <taxon>Dikarya</taxon>
        <taxon>Ascomycota</taxon>
        <taxon>Pezizomycotina</taxon>
        <taxon>Dothideomycetes</taxon>
        <taxon>Dothideomycetes incertae sedis</taxon>
        <taxon>Botryosphaeriales</taxon>
        <taxon>Aplosporellaceae</taxon>
        <taxon>Aplosporella</taxon>
    </lineage>
</organism>
<evidence type="ECO:0000313" key="2">
    <source>
        <dbReference type="Proteomes" id="UP000799438"/>
    </source>
</evidence>
<keyword evidence="2" id="KW-1185">Reference proteome</keyword>
<protein>
    <submittedName>
        <fullName evidence="1">Uncharacterized protein</fullName>
    </submittedName>
</protein>
<dbReference type="EMBL" id="ML995528">
    <property type="protein sequence ID" value="KAF2136245.1"/>
    <property type="molecule type" value="Genomic_DNA"/>
</dbReference>
<dbReference type="GeneID" id="54292888"/>
<reference evidence="1" key="1">
    <citation type="journal article" date="2020" name="Stud. Mycol.">
        <title>101 Dothideomycetes genomes: a test case for predicting lifestyles and emergence of pathogens.</title>
        <authorList>
            <person name="Haridas S."/>
            <person name="Albert R."/>
            <person name="Binder M."/>
            <person name="Bloem J."/>
            <person name="Labutti K."/>
            <person name="Salamov A."/>
            <person name="Andreopoulos B."/>
            <person name="Baker S."/>
            <person name="Barry K."/>
            <person name="Bills G."/>
            <person name="Bluhm B."/>
            <person name="Cannon C."/>
            <person name="Castanera R."/>
            <person name="Culley D."/>
            <person name="Daum C."/>
            <person name="Ezra D."/>
            <person name="Gonzalez J."/>
            <person name="Henrissat B."/>
            <person name="Kuo A."/>
            <person name="Liang C."/>
            <person name="Lipzen A."/>
            <person name="Lutzoni F."/>
            <person name="Magnuson J."/>
            <person name="Mondo S."/>
            <person name="Nolan M."/>
            <person name="Ohm R."/>
            <person name="Pangilinan J."/>
            <person name="Park H.-J."/>
            <person name="Ramirez L."/>
            <person name="Alfaro M."/>
            <person name="Sun H."/>
            <person name="Tritt A."/>
            <person name="Yoshinaga Y."/>
            <person name="Zwiers L.-H."/>
            <person name="Turgeon B."/>
            <person name="Goodwin S."/>
            <person name="Spatafora J."/>
            <person name="Crous P."/>
            <person name="Grigoriev I."/>
        </authorList>
    </citation>
    <scope>NUCLEOTIDE SEQUENCE</scope>
    <source>
        <strain evidence="1">CBS 121167</strain>
    </source>
</reference>
<name>A0A6A6AZ62_9PEZI</name>